<sequence length="175" mass="19106">MSAAAAERVWAPAPLRVVQETLDLEGGTLDRTSSRLGSPVVPETSVLRGADAVVVVPAVRRDVHRWALAFGQAAVETVLGDRPTSQLLRWTTPSVHRELSYRARVVAQATLRQAGGHGQRRPSVRPQVRQARVCFVDAGVAEVALTVQYGPRLRALAARLELRDGRWLCTVLEFA</sequence>
<gene>
    <name evidence="1" type="ORF">EPD65_12830</name>
</gene>
<dbReference type="RefSeq" id="WP_131584761.1">
    <property type="nucleotide sequence ID" value="NZ_SJZJ01000023.1"/>
</dbReference>
<protein>
    <submittedName>
        <fullName evidence="1">Uncharacterized protein</fullName>
    </submittedName>
</protein>
<reference evidence="1 2" key="1">
    <citation type="submission" date="2019-03" db="EMBL/GenBank/DDBJ databases">
        <authorList>
            <person name="Kim M.K.M."/>
        </authorList>
    </citation>
    <scope>NUCLEOTIDE SEQUENCE [LARGE SCALE GENOMIC DNA]</scope>
    <source>
        <strain evidence="1 2">18JY15-6</strain>
    </source>
</reference>
<dbReference type="Proteomes" id="UP000295453">
    <property type="component" value="Unassembled WGS sequence"/>
</dbReference>
<dbReference type="Pfam" id="PF20060">
    <property type="entry name" value="DUF6459"/>
    <property type="match status" value="1"/>
</dbReference>
<keyword evidence="2" id="KW-1185">Reference proteome</keyword>
<dbReference type="EMBL" id="SJZJ01000023">
    <property type="protein sequence ID" value="TCJ22422.1"/>
    <property type="molecule type" value="Genomic_DNA"/>
</dbReference>
<name>A0A4V2NXT2_9ACTN</name>
<dbReference type="OrthoDB" id="3266345at2"/>
<evidence type="ECO:0000313" key="1">
    <source>
        <dbReference type="EMBL" id="TCJ22422.1"/>
    </source>
</evidence>
<comment type="caution">
    <text evidence="1">The sequence shown here is derived from an EMBL/GenBank/DDBJ whole genome shotgun (WGS) entry which is preliminary data.</text>
</comment>
<organism evidence="1 2">
    <name type="scientific">Nocardioides jejuensis</name>
    <dbReference type="NCBI Taxonomy" id="2502782"/>
    <lineage>
        <taxon>Bacteria</taxon>
        <taxon>Bacillati</taxon>
        <taxon>Actinomycetota</taxon>
        <taxon>Actinomycetes</taxon>
        <taxon>Propionibacteriales</taxon>
        <taxon>Nocardioidaceae</taxon>
        <taxon>Nocardioides</taxon>
    </lineage>
</organism>
<dbReference type="AlphaFoldDB" id="A0A4V2NXT2"/>
<evidence type="ECO:0000313" key="2">
    <source>
        <dbReference type="Proteomes" id="UP000295453"/>
    </source>
</evidence>
<proteinExistence type="predicted"/>
<dbReference type="InterPro" id="IPR045596">
    <property type="entry name" value="DUF6459"/>
</dbReference>
<accession>A0A4V2NXT2</accession>